<dbReference type="PANTHER" id="PTHR45527:SF1">
    <property type="entry name" value="FATTY ACID SYNTHASE"/>
    <property type="match status" value="1"/>
</dbReference>
<keyword evidence="7" id="KW-0413">Isomerase</keyword>
<dbReference type="Proteomes" id="UP000196435">
    <property type="component" value="Unassembled WGS sequence"/>
</dbReference>
<gene>
    <name evidence="6" type="ORF">Xinn_01525</name>
    <name evidence="7" type="ORF">XIS1_1750021</name>
</gene>
<evidence type="ECO:0000313" key="6">
    <source>
        <dbReference type="EMBL" id="PHM36582.1"/>
    </source>
</evidence>
<comment type="cofactor">
    <cofactor evidence="1">
        <name>pantetheine 4'-phosphate</name>
        <dbReference type="ChEBI" id="CHEBI:47942"/>
    </cofactor>
</comment>
<dbReference type="GO" id="GO:0043041">
    <property type="term" value="P:amino acid activation for nonribosomal peptide biosynthetic process"/>
    <property type="evidence" value="ECO:0007669"/>
    <property type="project" value="TreeGrafter"/>
</dbReference>
<dbReference type="SUPFAM" id="SSF52777">
    <property type="entry name" value="CoA-dependent acyltransferases"/>
    <property type="match status" value="2"/>
</dbReference>
<dbReference type="PROSITE" id="PS00455">
    <property type="entry name" value="AMP_BINDING"/>
    <property type="match status" value="1"/>
</dbReference>
<dbReference type="Pfam" id="PF13193">
    <property type="entry name" value="AMP-binding_C"/>
    <property type="match status" value="1"/>
</dbReference>
<dbReference type="GO" id="GO:0005737">
    <property type="term" value="C:cytoplasm"/>
    <property type="evidence" value="ECO:0007669"/>
    <property type="project" value="TreeGrafter"/>
</dbReference>
<feature type="domain" description="Carrier" evidence="5">
    <location>
        <begin position="1033"/>
        <end position="1109"/>
    </location>
</feature>
<dbReference type="InterPro" id="IPR006162">
    <property type="entry name" value="Ppantetheine_attach_site"/>
</dbReference>
<reference evidence="8" key="1">
    <citation type="submission" date="2016-12" db="EMBL/GenBank/DDBJ databases">
        <authorList>
            <person name="Gaudriault S."/>
        </authorList>
    </citation>
    <scope>NUCLEOTIDE SEQUENCE [LARGE SCALE GENOMIC DNA]</scope>
    <source>
        <strain evidence="8">HGB1681 (deposited as PTA-6826 in the American Type Culture Collection)</strain>
    </source>
</reference>
<dbReference type="InterPro" id="IPR023213">
    <property type="entry name" value="CAT-like_dom_sf"/>
</dbReference>
<dbReference type="InterPro" id="IPR025110">
    <property type="entry name" value="AMP-bd_C"/>
</dbReference>
<dbReference type="PROSITE" id="PS50075">
    <property type="entry name" value="CARRIER"/>
    <property type="match status" value="1"/>
</dbReference>
<dbReference type="NCBIfam" id="TIGR01733">
    <property type="entry name" value="AA-adenyl-dom"/>
    <property type="match status" value="1"/>
</dbReference>
<evidence type="ECO:0000259" key="5">
    <source>
        <dbReference type="PROSITE" id="PS50075"/>
    </source>
</evidence>
<dbReference type="SUPFAM" id="SSF56801">
    <property type="entry name" value="Acetyl-CoA synthetase-like"/>
    <property type="match status" value="1"/>
</dbReference>
<dbReference type="Gene3D" id="1.10.1200.10">
    <property type="entry name" value="ACP-like"/>
    <property type="match status" value="1"/>
</dbReference>
<name>A0A1N6MWL7_9GAMM</name>
<dbReference type="SMART" id="SM00823">
    <property type="entry name" value="PKS_PP"/>
    <property type="match status" value="1"/>
</dbReference>
<dbReference type="EC" id="5.1.1.11" evidence="7"/>
<comment type="similarity">
    <text evidence="2">Belongs to the ATP-dependent AMP-binding enzyme family.</text>
</comment>
<dbReference type="InterPro" id="IPR045851">
    <property type="entry name" value="AMP-bd_C_sf"/>
</dbReference>
<reference evidence="6 9" key="3">
    <citation type="journal article" date="2017" name="Nat. Microbiol.">
        <title>Natural product diversity associated with the nematode symbionts Photorhabdus and Xenorhabdus.</title>
        <authorList>
            <person name="Tobias N.J."/>
            <person name="Wolff H."/>
            <person name="Djahanschiri B."/>
            <person name="Grundmann F."/>
            <person name="Kronenwerth M."/>
            <person name="Shi Y.M."/>
            <person name="Simonyi S."/>
            <person name="Grun P."/>
            <person name="Shapiro-Ilan D."/>
            <person name="Pidot S.J."/>
            <person name="Stinear T.P."/>
            <person name="Ebersberger I."/>
            <person name="Bode H.B."/>
        </authorList>
    </citation>
    <scope>NUCLEOTIDE SEQUENCE [LARGE SCALE GENOMIC DNA]</scope>
    <source>
        <strain evidence="6 9">DSM 16336</strain>
    </source>
</reference>
<keyword evidence="9" id="KW-1185">Reference proteome</keyword>
<dbReference type="Pfam" id="PF00550">
    <property type="entry name" value="PP-binding"/>
    <property type="match status" value="1"/>
</dbReference>
<dbReference type="InterPro" id="IPR036736">
    <property type="entry name" value="ACP-like_sf"/>
</dbReference>
<dbReference type="InterPro" id="IPR000873">
    <property type="entry name" value="AMP-dep_synth/lig_dom"/>
</dbReference>
<dbReference type="PANTHER" id="PTHR45527">
    <property type="entry name" value="NONRIBOSOMAL PEPTIDE SYNTHETASE"/>
    <property type="match status" value="1"/>
</dbReference>
<dbReference type="GO" id="GO:0044550">
    <property type="term" value="P:secondary metabolite biosynthetic process"/>
    <property type="evidence" value="ECO:0007669"/>
    <property type="project" value="UniProtKB-ARBA"/>
</dbReference>
<evidence type="ECO:0000313" key="7">
    <source>
        <dbReference type="EMBL" id="SIP73129.1"/>
    </source>
</evidence>
<dbReference type="GO" id="GO:0047462">
    <property type="term" value="F:phenylalanine racemase (ATP-hydrolyzing) activity"/>
    <property type="evidence" value="ECO:0007669"/>
    <property type="project" value="UniProtKB-EC"/>
</dbReference>
<dbReference type="Gene3D" id="2.30.38.10">
    <property type="entry name" value="Luciferase, Domain 3"/>
    <property type="match status" value="1"/>
</dbReference>
<dbReference type="Gene3D" id="3.30.559.10">
    <property type="entry name" value="Chloramphenicol acetyltransferase-like domain"/>
    <property type="match status" value="1"/>
</dbReference>
<dbReference type="EMBL" id="NIBU01000013">
    <property type="protein sequence ID" value="PHM36582.1"/>
    <property type="molecule type" value="Genomic_DNA"/>
</dbReference>
<dbReference type="InterPro" id="IPR020845">
    <property type="entry name" value="AMP-binding_CS"/>
</dbReference>
<dbReference type="PROSITE" id="PS00012">
    <property type="entry name" value="PHOSPHOPANTETHEINE"/>
    <property type="match status" value="1"/>
</dbReference>
<dbReference type="InterPro" id="IPR010071">
    <property type="entry name" value="AA_adenyl_dom"/>
</dbReference>
<dbReference type="FunFam" id="3.40.50.980:FF:000001">
    <property type="entry name" value="Non-ribosomal peptide synthetase"/>
    <property type="match status" value="1"/>
</dbReference>
<dbReference type="InterPro" id="IPR020806">
    <property type="entry name" value="PKS_PP-bd"/>
</dbReference>
<dbReference type="FunFam" id="3.40.50.12780:FF:000012">
    <property type="entry name" value="Non-ribosomal peptide synthetase"/>
    <property type="match status" value="1"/>
</dbReference>
<dbReference type="Gene3D" id="3.30.300.30">
    <property type="match status" value="1"/>
</dbReference>
<sequence>MPMSCNRINNEAQPSYENTSVSSSYTFSLSSPQQVVWLDQILHPDNTCYNIGSVVLIEGELDETLLVQAFKTVVERHDALRLRLINTQELPLQKLIDTLPVSVSVHDFSRHTNPTEQAEQHLRSAFIRPFDLNNKLWRFELLRLGNNRWYWHFCCHHLIGDGTTLGLISEEIANTYSRLARSEEITESVPSYLDFVEGDSAYLSSKRYLQDQQFWLKRYENLPPALLQPSNSDKTREHPHPEPLIYQFDRTLFQRIEEVTAAQGLSILHFMYAVLACYFFRTTHFSRTDGTENSTEEIVFGIPVHNRKNVRQKRMIGMFTSVIPVGITVTPDDSFLDIMNKAAAELRRCYKHQRLPIAELNRHLQTRQKAGKIQLFDIMLSYEQIEINASLPDASLTYSKTQRGAPFPLVIALHQYAFTSNNEDIRQPVTLEFDYSPDYLNRAEAAALQSRLITLIGAALASPETPIRHLPMLSQAEQQQVLVDFNTTQMDFAQNTLVHQLIEIQAERSPDATAIEWNEQTLSYAELNRRANRLAHYLVALGVKPDKRVAICLERHPEMIVGLLAILKAGGAYVPLDPAYPAERLAYMLRDSEPMVLLTQTALSDGLEQAMPAGGYTTVLLDNQQPYLSEQPEYNPEPQKLGLTSNHPGYVIYTSGSTGLPKGVEMPLSALSNLLQWHHQPSSQLTETGKTLQFAALGFDVAFQEIFTTLSEGGCLVLISETMRRELQQFPRLIQQKQINRIFLPYIALQHLAEAVNSGGDHTFNEDKTLNEDKISCLNHIITAGEQLRITPAIRVLVERTGCRLHNHYGPTESHVVTSYSLDKDTEHWPVLPPIGKPIANDRIYILDAYGQPAPSGVTGEIYIAGRGLARGYLNRPELTAERFLPDPFSTEPDARMYKTGDLGRWLTDGNIEYLGRNDFQVKLRGFRIEPGEIETQLMQCDGVREAVVIARDDASDGHDGQKRLVAYLRPQAGARLEPAQLRQQLALRLADYMLPSAFVTLDTFPLTPNGKLDRQALPAPDSSAIASRPYVAPIDKIETVLAQIWQSLLGLKQQVGRHDHFFELGGHSLQATRLTSSIRNELAIELPLRSVFEHPTLEQLSQIVTVHLIKEKRKHFQTGRDSAQALLKGDI</sequence>
<dbReference type="SUPFAM" id="SSF47336">
    <property type="entry name" value="ACP-like"/>
    <property type="match status" value="1"/>
</dbReference>
<dbReference type="FunFam" id="3.30.300.30:FF:000010">
    <property type="entry name" value="Enterobactin synthetase component F"/>
    <property type="match status" value="1"/>
</dbReference>
<evidence type="ECO:0000256" key="2">
    <source>
        <dbReference type="ARBA" id="ARBA00006432"/>
    </source>
</evidence>
<dbReference type="Gene3D" id="3.40.50.980">
    <property type="match status" value="2"/>
</dbReference>
<evidence type="ECO:0000256" key="1">
    <source>
        <dbReference type="ARBA" id="ARBA00001957"/>
    </source>
</evidence>
<dbReference type="InterPro" id="IPR001242">
    <property type="entry name" value="Condensation_dom"/>
</dbReference>
<proteinExistence type="inferred from homology"/>
<keyword evidence="3" id="KW-0596">Phosphopantetheine</keyword>
<dbReference type="OrthoDB" id="6297021at2"/>
<evidence type="ECO:0000256" key="3">
    <source>
        <dbReference type="ARBA" id="ARBA00022450"/>
    </source>
</evidence>
<dbReference type="Pfam" id="PF00501">
    <property type="entry name" value="AMP-binding"/>
    <property type="match status" value="1"/>
</dbReference>
<dbReference type="RefSeq" id="WP_086956338.1">
    <property type="nucleotide sequence ID" value="NZ_CAWNQC010000035.1"/>
</dbReference>
<dbReference type="InterPro" id="IPR009081">
    <property type="entry name" value="PP-bd_ACP"/>
</dbReference>
<protein>
    <submittedName>
        <fullName evidence="6">Amino acid adenylation</fullName>
    </submittedName>
    <submittedName>
        <fullName evidence="7">Putative Phenylalanine racemase (ATP-hydrolyzing)</fullName>
        <ecNumber evidence="7">5.1.1.11</ecNumber>
    </submittedName>
</protein>
<evidence type="ECO:0000313" key="8">
    <source>
        <dbReference type="Proteomes" id="UP000196435"/>
    </source>
</evidence>
<dbReference type="FunFam" id="1.10.1200.10:FF:000005">
    <property type="entry name" value="Nonribosomal peptide synthetase 1"/>
    <property type="match status" value="1"/>
</dbReference>
<dbReference type="AlphaFoldDB" id="A0A1N6MWL7"/>
<dbReference type="FunFam" id="2.30.38.10:FF:000001">
    <property type="entry name" value="Non-ribosomal peptide synthetase PvdI"/>
    <property type="match status" value="1"/>
</dbReference>
<accession>A0A1N6MWL7</accession>
<dbReference type="CDD" id="cd17651">
    <property type="entry name" value="A_NRPS_VisG_like"/>
    <property type="match status" value="1"/>
</dbReference>
<dbReference type="Proteomes" id="UP000224871">
    <property type="component" value="Unassembled WGS sequence"/>
</dbReference>
<organism evidence="7 8">
    <name type="scientific">Xenorhabdus innexi</name>
    <dbReference type="NCBI Taxonomy" id="290109"/>
    <lineage>
        <taxon>Bacteria</taxon>
        <taxon>Pseudomonadati</taxon>
        <taxon>Pseudomonadota</taxon>
        <taxon>Gammaproteobacteria</taxon>
        <taxon>Enterobacterales</taxon>
        <taxon>Morganellaceae</taxon>
        <taxon>Xenorhabdus</taxon>
    </lineage>
</organism>
<evidence type="ECO:0000313" key="9">
    <source>
        <dbReference type="Proteomes" id="UP000224871"/>
    </source>
</evidence>
<dbReference type="Pfam" id="PF00668">
    <property type="entry name" value="Condensation"/>
    <property type="match status" value="1"/>
</dbReference>
<keyword evidence="4" id="KW-0597">Phosphoprotein</keyword>
<dbReference type="EMBL" id="FTLG01000085">
    <property type="protein sequence ID" value="SIP73129.1"/>
    <property type="molecule type" value="Genomic_DNA"/>
</dbReference>
<evidence type="ECO:0000256" key="4">
    <source>
        <dbReference type="ARBA" id="ARBA00022553"/>
    </source>
</evidence>
<reference evidence="7" key="2">
    <citation type="submission" date="2016-12" db="EMBL/GenBank/DDBJ databases">
        <authorList>
            <person name="Song W.-J."/>
            <person name="Kurnit D.M."/>
        </authorList>
    </citation>
    <scope>NUCLEOTIDE SEQUENCE [LARGE SCALE GENOMIC DNA]</scope>
    <source>
        <strain evidence="7">HGB1681</strain>
    </source>
</reference>
<dbReference type="GO" id="GO:0031177">
    <property type="term" value="F:phosphopantetheine binding"/>
    <property type="evidence" value="ECO:0007669"/>
    <property type="project" value="InterPro"/>
</dbReference>
<dbReference type="Gene3D" id="3.30.559.30">
    <property type="entry name" value="Nonribosomal peptide synthetase, condensation domain"/>
    <property type="match status" value="1"/>
</dbReference>